<keyword evidence="2" id="KW-1185">Reference proteome</keyword>
<proteinExistence type="predicted"/>
<name>A0A8J3ADJ4_9BACI</name>
<reference evidence="2" key="1">
    <citation type="journal article" date="2019" name="Int. J. Syst. Evol. Microbiol.">
        <title>The Global Catalogue of Microorganisms (GCM) 10K type strain sequencing project: providing services to taxonomists for standard genome sequencing and annotation.</title>
        <authorList>
            <consortium name="The Broad Institute Genomics Platform"/>
            <consortium name="The Broad Institute Genome Sequencing Center for Infectious Disease"/>
            <person name="Wu L."/>
            <person name="Ma J."/>
        </authorList>
    </citation>
    <scope>NUCLEOTIDE SEQUENCE [LARGE SCALE GENOMIC DNA]</scope>
    <source>
        <strain evidence="2">CGMCC 1.14993</strain>
    </source>
</reference>
<comment type="caution">
    <text evidence="1">The sequence shown here is derived from an EMBL/GenBank/DDBJ whole genome shotgun (WGS) entry which is preliminary data.</text>
</comment>
<evidence type="ECO:0000313" key="2">
    <source>
        <dbReference type="Proteomes" id="UP000626244"/>
    </source>
</evidence>
<dbReference type="Proteomes" id="UP000626244">
    <property type="component" value="Unassembled WGS sequence"/>
</dbReference>
<dbReference type="EMBL" id="BMHB01000001">
    <property type="protein sequence ID" value="GGI11727.1"/>
    <property type="molecule type" value="Genomic_DNA"/>
</dbReference>
<evidence type="ECO:0000313" key="1">
    <source>
        <dbReference type="EMBL" id="GGI11727.1"/>
    </source>
</evidence>
<sequence>MSLATYLGCNFNVEITDKVTNEPIEIGYTFSDENNRRDVQSKHFSTQNVYEIELPNPIWQLNHYQKKNYPRNYKKSQRDFIALCDLLKQYLKPGEYCEIYPCWLGEELERSESECTIQLDSYNIDKITIYEKCLVRIEK</sequence>
<dbReference type="AlphaFoldDB" id="A0A8J3ADJ4"/>
<protein>
    <submittedName>
        <fullName evidence="1">Uncharacterized protein</fullName>
    </submittedName>
</protein>
<organism evidence="1 2">
    <name type="scientific">Gottfriedia solisilvae</name>
    <dbReference type="NCBI Taxonomy" id="1516104"/>
    <lineage>
        <taxon>Bacteria</taxon>
        <taxon>Bacillati</taxon>
        <taxon>Bacillota</taxon>
        <taxon>Bacilli</taxon>
        <taxon>Bacillales</taxon>
        <taxon>Bacillaceae</taxon>
        <taxon>Gottfriedia</taxon>
    </lineage>
</organism>
<gene>
    <name evidence="1" type="ORF">GCM10007380_09290</name>
</gene>
<dbReference type="OrthoDB" id="2858906at2"/>
<accession>A0A8J3ADJ4</accession>
<dbReference type="RefSeq" id="WP_087999163.1">
    <property type="nucleotide sequence ID" value="NZ_BMHB01000001.1"/>
</dbReference>